<name>A0A8C9GFU7_9PRIM</name>
<dbReference type="PANTHER" id="PTHR33905">
    <property type="entry name" value="CST COMPLEX SUBUNIT TEN1"/>
    <property type="match status" value="1"/>
</dbReference>
<dbReference type="GO" id="GO:0042162">
    <property type="term" value="F:telomeric DNA binding"/>
    <property type="evidence" value="ECO:0007669"/>
    <property type="project" value="TreeGrafter"/>
</dbReference>
<sequence>MEGAEKEQVMLPKPRTYSLHWEVSASQVPGGVTLRTFDRLYLYDMITQVGSLYIVLGGLQDQQHGGSVVKALVLNCVEGMDLPL</sequence>
<dbReference type="GO" id="GO:0010521">
    <property type="term" value="F:telomerase inhibitor activity"/>
    <property type="evidence" value="ECO:0007669"/>
    <property type="project" value="TreeGrafter"/>
</dbReference>
<dbReference type="InterPro" id="IPR012340">
    <property type="entry name" value="NA-bd_OB-fold"/>
</dbReference>
<dbReference type="PANTHER" id="PTHR33905:SF1">
    <property type="entry name" value="CST COMPLEX SUBUNIT TEN1"/>
    <property type="match status" value="1"/>
</dbReference>
<dbReference type="InterPro" id="IPR029146">
    <property type="entry name" value="Ten1_animal_plant"/>
</dbReference>
<organism evidence="1 2">
    <name type="scientific">Piliocolobus tephrosceles</name>
    <name type="common">Ugandan red Colobus</name>
    <dbReference type="NCBI Taxonomy" id="591936"/>
    <lineage>
        <taxon>Eukaryota</taxon>
        <taxon>Metazoa</taxon>
        <taxon>Chordata</taxon>
        <taxon>Craniata</taxon>
        <taxon>Vertebrata</taxon>
        <taxon>Euteleostomi</taxon>
        <taxon>Mammalia</taxon>
        <taxon>Eutheria</taxon>
        <taxon>Euarchontoglires</taxon>
        <taxon>Primates</taxon>
        <taxon>Haplorrhini</taxon>
        <taxon>Catarrhini</taxon>
        <taxon>Cercopithecidae</taxon>
        <taxon>Colobinae</taxon>
        <taxon>Piliocolobus</taxon>
    </lineage>
</organism>
<dbReference type="Proteomes" id="UP000694416">
    <property type="component" value="Unplaced"/>
</dbReference>
<evidence type="ECO:0000313" key="1">
    <source>
        <dbReference type="Ensembl" id="ENSPTEP00000003942.1"/>
    </source>
</evidence>
<accession>A0A8C9GFU7</accession>
<reference evidence="1" key="2">
    <citation type="submission" date="2025-09" db="UniProtKB">
        <authorList>
            <consortium name="Ensembl"/>
        </authorList>
    </citation>
    <scope>IDENTIFICATION</scope>
</reference>
<dbReference type="GO" id="GO:0003697">
    <property type="term" value="F:single-stranded DNA binding"/>
    <property type="evidence" value="ECO:0007669"/>
    <property type="project" value="InterPro"/>
</dbReference>
<dbReference type="GO" id="GO:0032211">
    <property type="term" value="P:negative regulation of telomere maintenance via telomerase"/>
    <property type="evidence" value="ECO:0007669"/>
    <property type="project" value="TreeGrafter"/>
</dbReference>
<dbReference type="Ensembl" id="ENSPTET00000006195.1">
    <property type="protein sequence ID" value="ENSPTEP00000003942.1"/>
    <property type="gene ID" value="ENSPTEG00000004680.1"/>
</dbReference>
<dbReference type="Gene3D" id="2.40.50.140">
    <property type="entry name" value="Nucleic acid-binding proteins"/>
    <property type="match status" value="1"/>
</dbReference>
<reference evidence="1" key="1">
    <citation type="submission" date="2025-08" db="UniProtKB">
        <authorList>
            <consortium name="Ensembl"/>
        </authorList>
    </citation>
    <scope>IDENTIFICATION</scope>
</reference>
<dbReference type="Pfam" id="PF15490">
    <property type="entry name" value="Ten1_2"/>
    <property type="match status" value="1"/>
</dbReference>
<protein>
    <submittedName>
        <fullName evidence="1">Uncharacterized protein</fullName>
    </submittedName>
</protein>
<keyword evidence="2" id="KW-1185">Reference proteome</keyword>
<dbReference type="GO" id="GO:1990879">
    <property type="term" value="C:CST complex"/>
    <property type="evidence" value="ECO:0007669"/>
    <property type="project" value="InterPro"/>
</dbReference>
<dbReference type="AlphaFoldDB" id="A0A8C9GFU7"/>
<proteinExistence type="predicted"/>
<evidence type="ECO:0000313" key="2">
    <source>
        <dbReference type="Proteomes" id="UP000694416"/>
    </source>
</evidence>